<dbReference type="Gene3D" id="1.25.40.10">
    <property type="entry name" value="Tetratricopeptide repeat domain"/>
    <property type="match status" value="1"/>
</dbReference>
<dbReference type="InterPro" id="IPR040704">
    <property type="entry name" value="HEPN_AbiU2"/>
</dbReference>
<sequence>MAIARLTDPSKTGRHQNASLENLLNKLVPSLQSNLAHQWRSELKDLNAHCALIRKIRDRIIAHNDLGTALQYDPDPLPGISRAYIESVLEKIRKFIGDIEEHFRGIRTSHYHVFTCNDGESLIYALESAREYKKRTRNPPSNRYPAPKEGGTEGEVNNMWRKWFSKNFLTLILALATLTYAFLTFFIFREYKRQTDTAYEMALKNYHKAMIQNPNDFFSMERILWTYISTERFDEALNTANQMIDMRTDYYRGYSLKGTALYHLRKFDESLDNYRIALEYATRKGDTRAQSSILSNRANVHLMMENWEFAVS</sequence>
<gene>
    <name evidence="3" type="ORF">S06H3_15391</name>
</gene>
<dbReference type="Pfam" id="PF18734">
    <property type="entry name" value="HEPN_AbiU2"/>
    <property type="match status" value="1"/>
</dbReference>
<reference evidence="3" key="1">
    <citation type="journal article" date="2014" name="Front. Microbiol.">
        <title>High frequency of phylogenetically diverse reductive dehalogenase-homologous genes in deep subseafloor sedimentary metagenomes.</title>
        <authorList>
            <person name="Kawai M."/>
            <person name="Futagami T."/>
            <person name="Toyoda A."/>
            <person name="Takaki Y."/>
            <person name="Nishi S."/>
            <person name="Hori S."/>
            <person name="Arai W."/>
            <person name="Tsubouchi T."/>
            <person name="Morono Y."/>
            <person name="Uchiyama I."/>
            <person name="Ito T."/>
            <person name="Fujiyama A."/>
            <person name="Inagaki F."/>
            <person name="Takami H."/>
        </authorList>
    </citation>
    <scope>NUCLEOTIDE SEQUENCE</scope>
    <source>
        <strain evidence="3">Expedition CK06-06</strain>
    </source>
</reference>
<evidence type="ECO:0000313" key="3">
    <source>
        <dbReference type="EMBL" id="GAI09808.1"/>
    </source>
</evidence>
<accession>X1KSX7</accession>
<dbReference type="SUPFAM" id="SSF48452">
    <property type="entry name" value="TPR-like"/>
    <property type="match status" value="1"/>
</dbReference>
<name>X1KSX7_9ZZZZ</name>
<feature type="domain" description="HEPN AbiU2-like" evidence="2">
    <location>
        <begin position="1"/>
        <end position="107"/>
    </location>
</feature>
<organism evidence="3">
    <name type="scientific">marine sediment metagenome</name>
    <dbReference type="NCBI Taxonomy" id="412755"/>
    <lineage>
        <taxon>unclassified sequences</taxon>
        <taxon>metagenomes</taxon>
        <taxon>ecological metagenomes</taxon>
    </lineage>
</organism>
<comment type="caution">
    <text evidence="3">The sequence shown here is derived from an EMBL/GenBank/DDBJ whole genome shotgun (WGS) entry which is preliminary data.</text>
</comment>
<feature type="transmembrane region" description="Helical" evidence="1">
    <location>
        <begin position="168"/>
        <end position="188"/>
    </location>
</feature>
<keyword evidence="1" id="KW-1133">Transmembrane helix</keyword>
<protein>
    <recommendedName>
        <fullName evidence="2">HEPN AbiU2-like domain-containing protein</fullName>
    </recommendedName>
</protein>
<evidence type="ECO:0000256" key="1">
    <source>
        <dbReference type="SAM" id="Phobius"/>
    </source>
</evidence>
<evidence type="ECO:0000259" key="2">
    <source>
        <dbReference type="Pfam" id="PF18734"/>
    </source>
</evidence>
<keyword evidence="1" id="KW-0812">Transmembrane</keyword>
<proteinExistence type="predicted"/>
<dbReference type="InterPro" id="IPR011990">
    <property type="entry name" value="TPR-like_helical_dom_sf"/>
</dbReference>
<dbReference type="EMBL" id="BARV01007573">
    <property type="protein sequence ID" value="GAI09808.1"/>
    <property type="molecule type" value="Genomic_DNA"/>
</dbReference>
<dbReference type="AlphaFoldDB" id="X1KSX7"/>
<feature type="non-terminal residue" evidence="3">
    <location>
        <position position="312"/>
    </location>
</feature>
<keyword evidence="1" id="KW-0472">Membrane</keyword>